<evidence type="ECO:0000256" key="1">
    <source>
        <dbReference type="SAM" id="SignalP"/>
    </source>
</evidence>
<dbReference type="EMBL" id="JANVFT010000139">
    <property type="protein sequence ID" value="KAJ4464566.1"/>
    <property type="molecule type" value="Genomic_DNA"/>
</dbReference>
<keyword evidence="1" id="KW-0732">Signal</keyword>
<proteinExistence type="predicted"/>
<accession>A0ABQ8UYX9</accession>
<name>A0ABQ8UYX9_9AGAR</name>
<reference evidence="2" key="1">
    <citation type="submission" date="2022-08" db="EMBL/GenBank/DDBJ databases">
        <title>A Global Phylogenomic Analysis of the Shiitake Genus Lentinula.</title>
        <authorList>
            <consortium name="DOE Joint Genome Institute"/>
            <person name="Sierra-Patev S."/>
            <person name="Min B."/>
            <person name="Naranjo-Ortiz M."/>
            <person name="Looney B."/>
            <person name="Konkel Z."/>
            <person name="Slot J.C."/>
            <person name="Sakamoto Y."/>
            <person name="Steenwyk J.L."/>
            <person name="Rokas A."/>
            <person name="Carro J."/>
            <person name="Camarero S."/>
            <person name="Ferreira P."/>
            <person name="Molpeceres G."/>
            <person name="Ruiz-Duenas F.J."/>
            <person name="Serrano A."/>
            <person name="Henrissat B."/>
            <person name="Drula E."/>
            <person name="Hughes K.W."/>
            <person name="Mata J.L."/>
            <person name="Ishikawa N.K."/>
            <person name="Vargas-Isla R."/>
            <person name="Ushijima S."/>
            <person name="Smith C.A."/>
            <person name="Ahrendt S."/>
            <person name="Andreopoulos W."/>
            <person name="He G."/>
            <person name="Labutti K."/>
            <person name="Lipzen A."/>
            <person name="Ng V."/>
            <person name="Riley R."/>
            <person name="Sandor L."/>
            <person name="Barry K."/>
            <person name="Martinez A.T."/>
            <person name="Xiao Y."/>
            <person name="Gibbons J.G."/>
            <person name="Terashima K."/>
            <person name="Grigoriev I.V."/>
            <person name="Hibbett D.S."/>
        </authorList>
    </citation>
    <scope>NUCLEOTIDE SEQUENCE</scope>
    <source>
        <strain evidence="2">RHP3577 ss4</strain>
    </source>
</reference>
<evidence type="ECO:0000313" key="3">
    <source>
        <dbReference type="Proteomes" id="UP001150217"/>
    </source>
</evidence>
<keyword evidence="3" id="KW-1185">Reference proteome</keyword>
<comment type="caution">
    <text evidence="2">The sequence shown here is derived from an EMBL/GenBank/DDBJ whole genome shotgun (WGS) entry which is preliminary data.</text>
</comment>
<protein>
    <submittedName>
        <fullName evidence="2">Uncharacterized protein</fullName>
    </submittedName>
</protein>
<feature type="chain" id="PRO_5045278477" evidence="1">
    <location>
        <begin position="23"/>
        <end position="147"/>
    </location>
</feature>
<gene>
    <name evidence="2" type="ORF">C8R41DRAFT_117711</name>
</gene>
<organism evidence="2 3">
    <name type="scientific">Lentinula lateritia</name>
    <dbReference type="NCBI Taxonomy" id="40482"/>
    <lineage>
        <taxon>Eukaryota</taxon>
        <taxon>Fungi</taxon>
        <taxon>Dikarya</taxon>
        <taxon>Basidiomycota</taxon>
        <taxon>Agaricomycotina</taxon>
        <taxon>Agaricomycetes</taxon>
        <taxon>Agaricomycetidae</taxon>
        <taxon>Agaricales</taxon>
        <taxon>Marasmiineae</taxon>
        <taxon>Omphalotaceae</taxon>
        <taxon>Lentinula</taxon>
    </lineage>
</organism>
<sequence>MMCLHLASVLLAIVAMTHLSFGIPITSSGVDEPSQILSRVESDVKTVLISFNKPGPEGTKEEEGVTNTIQMLFDDAYSDTKGVIPPVKLAFKNYLATGRKTIALIPITFTGLDICRGECKAQADVFQKVSWIEDSTGKPLYEQGTGY</sequence>
<feature type="signal peptide" evidence="1">
    <location>
        <begin position="1"/>
        <end position="22"/>
    </location>
</feature>
<dbReference type="Proteomes" id="UP001150217">
    <property type="component" value="Unassembled WGS sequence"/>
</dbReference>
<evidence type="ECO:0000313" key="2">
    <source>
        <dbReference type="EMBL" id="KAJ4464566.1"/>
    </source>
</evidence>